<dbReference type="GO" id="GO:0005886">
    <property type="term" value="C:plasma membrane"/>
    <property type="evidence" value="ECO:0007669"/>
    <property type="project" value="UniProtKB-SubCell"/>
</dbReference>
<evidence type="ECO:0000256" key="3">
    <source>
        <dbReference type="ARBA" id="ARBA00022676"/>
    </source>
</evidence>
<dbReference type="GO" id="GO:0051301">
    <property type="term" value="P:cell division"/>
    <property type="evidence" value="ECO:0007669"/>
    <property type="project" value="UniProtKB-KW"/>
</dbReference>
<evidence type="ECO:0000313" key="14">
    <source>
        <dbReference type="Proteomes" id="UP000185494"/>
    </source>
</evidence>
<dbReference type="GO" id="GO:0071555">
    <property type="term" value="P:cell wall organization"/>
    <property type="evidence" value="ECO:0007669"/>
    <property type="project" value="UniProtKB-KW"/>
</dbReference>
<feature type="binding site" evidence="10">
    <location>
        <position position="135"/>
    </location>
    <ligand>
        <name>UDP-N-acetyl-alpha-D-glucosamine</name>
        <dbReference type="ChEBI" id="CHEBI:57705"/>
    </ligand>
</feature>
<sequence length="386" mass="39450">MRGPAVRSFVVAAGGTGGHVFPAEALAAELAARGERVVLMTDARSGALMEKGGTRFEGMDRFILPGAGLAGRGPRRAAAGALALARGTIQARQLLATLNPAAVVGFGGYPSVPPLLAARLLPAARRPVMVLHEQNAVLGRANRFLSRGADLLALVFEDTARIPAGVATEVVGNPVRPAIRALAGQGFLSPAAEAPFHLLVLGGSLGARVFADVVPEAIARLAPEHRARLRVTQQCRAEDLERTRDAYAAAGVAAELAPFFPDVAALYRNAHLVISRAGASSVAELACAGRPAILVPLPGAIDDHQSANARAMAAPGAAEVMLQAGNQAGNPDGFTPAALASALTARLEDPTRLIPAAAAAAGLARPDAAALLADRVQALAHSHTTR</sequence>
<evidence type="ECO:0000256" key="2">
    <source>
        <dbReference type="ARBA" id="ARBA00022618"/>
    </source>
</evidence>
<dbReference type="PANTHER" id="PTHR21015">
    <property type="entry name" value="UDP-N-ACETYLGLUCOSAMINE--N-ACETYLMURAMYL-(PENTAPEPTIDE) PYROPHOSPHORYL-UNDECAPRENOL N-ACETYLGLUCOSAMINE TRANSFERASE 1"/>
    <property type="match status" value="1"/>
</dbReference>
<organism evidence="13 14">
    <name type="scientific">Roseomonas gilardii</name>
    <dbReference type="NCBI Taxonomy" id="257708"/>
    <lineage>
        <taxon>Bacteria</taxon>
        <taxon>Pseudomonadati</taxon>
        <taxon>Pseudomonadota</taxon>
        <taxon>Alphaproteobacteria</taxon>
        <taxon>Acetobacterales</taxon>
        <taxon>Roseomonadaceae</taxon>
        <taxon>Roseomonas</taxon>
    </lineage>
</organism>
<feature type="domain" description="Glycosyltransferase family 28 N-terminal" evidence="11">
    <location>
        <begin position="9"/>
        <end position="150"/>
    </location>
</feature>
<evidence type="ECO:0000256" key="9">
    <source>
        <dbReference type="ARBA" id="ARBA00023316"/>
    </source>
</evidence>
<dbReference type="GO" id="GO:0005975">
    <property type="term" value="P:carbohydrate metabolic process"/>
    <property type="evidence" value="ECO:0007669"/>
    <property type="project" value="InterPro"/>
</dbReference>
<dbReference type="GO" id="GO:0051991">
    <property type="term" value="F:UDP-N-acetyl-D-glucosamine:N-acetylmuramoyl-L-alanyl-D-glutamyl-meso-2,6-diaminopimelyl-D-alanyl-D-alanine-diphosphoundecaprenol 4-beta-N-acetylglucosaminlytransferase activity"/>
    <property type="evidence" value="ECO:0007669"/>
    <property type="project" value="RHEA"/>
</dbReference>
<comment type="similarity">
    <text evidence="10">Belongs to the glycosyltransferase 28 family. MurG subfamily.</text>
</comment>
<name>A0A1L7AGR9_9PROT</name>
<dbReference type="InterPro" id="IPR006009">
    <property type="entry name" value="GlcNAc_MurG"/>
</dbReference>
<dbReference type="EC" id="2.4.1.227" evidence="10"/>
<dbReference type="UniPathway" id="UPA00219"/>
<evidence type="ECO:0000256" key="4">
    <source>
        <dbReference type="ARBA" id="ARBA00022679"/>
    </source>
</evidence>
<dbReference type="Pfam" id="PF04101">
    <property type="entry name" value="Glyco_tran_28_C"/>
    <property type="match status" value="1"/>
</dbReference>
<keyword evidence="6 10" id="KW-0573">Peptidoglycan synthesis</keyword>
<dbReference type="InterPro" id="IPR004276">
    <property type="entry name" value="GlycoTrans_28_N"/>
</dbReference>
<dbReference type="KEGG" id="rgi:RGI145_13335"/>
<feature type="binding site" evidence="10">
    <location>
        <position position="204"/>
    </location>
    <ligand>
        <name>UDP-N-acetyl-alpha-D-glucosamine</name>
        <dbReference type="ChEBI" id="CHEBI:57705"/>
    </ligand>
</feature>
<comment type="subcellular location">
    <subcellularLocation>
        <location evidence="10">Cell membrane</location>
        <topology evidence="10">Peripheral membrane protein</topology>
        <orientation evidence="10">Cytoplasmic side</orientation>
    </subcellularLocation>
</comment>
<comment type="function">
    <text evidence="10">Cell wall formation. Catalyzes the transfer of a GlcNAc subunit on undecaprenyl-pyrophosphoryl-MurNAc-pentapeptide (lipid intermediate I) to form undecaprenyl-pyrophosphoryl-MurNAc-(pentapeptide)GlcNAc (lipid intermediate II).</text>
</comment>
<dbReference type="InterPro" id="IPR007235">
    <property type="entry name" value="Glyco_trans_28_C"/>
</dbReference>
<dbReference type="HAMAP" id="MF_00033">
    <property type="entry name" value="MurG"/>
    <property type="match status" value="1"/>
</dbReference>
<keyword evidence="4 10" id="KW-0808">Transferase</keyword>
<evidence type="ECO:0000256" key="6">
    <source>
        <dbReference type="ARBA" id="ARBA00022984"/>
    </source>
</evidence>
<dbReference type="GO" id="GO:0050511">
    <property type="term" value="F:undecaprenyldiphospho-muramoylpentapeptide beta-N-acetylglucosaminyltransferase activity"/>
    <property type="evidence" value="ECO:0007669"/>
    <property type="project" value="UniProtKB-UniRule"/>
</dbReference>
<keyword evidence="3 10" id="KW-0328">Glycosyltransferase</keyword>
<dbReference type="GO" id="GO:0009252">
    <property type="term" value="P:peptidoglycan biosynthetic process"/>
    <property type="evidence" value="ECO:0007669"/>
    <property type="project" value="UniProtKB-UniRule"/>
</dbReference>
<dbReference type="RefSeq" id="WP_075798761.1">
    <property type="nucleotide sequence ID" value="NZ_CP015583.1"/>
</dbReference>
<evidence type="ECO:0000256" key="1">
    <source>
        <dbReference type="ARBA" id="ARBA00022475"/>
    </source>
</evidence>
<dbReference type="eggNOG" id="COG0707">
    <property type="taxonomic scope" value="Bacteria"/>
</dbReference>
<accession>A0A1L7AGR9</accession>
<feature type="domain" description="Glycosyl transferase family 28 C-terminal" evidence="12">
    <location>
        <begin position="198"/>
        <end position="369"/>
    </location>
</feature>
<evidence type="ECO:0000259" key="11">
    <source>
        <dbReference type="Pfam" id="PF03033"/>
    </source>
</evidence>
<reference evidence="13 14" key="1">
    <citation type="submission" date="2016-05" db="EMBL/GenBank/DDBJ databases">
        <title>Complete Genome and Methylome Analysis of Psychrotrophic Bacterial Isolates from Antarctic Lake Untersee.</title>
        <authorList>
            <person name="Fomenkov A."/>
            <person name="Akimov V.N."/>
            <person name="Vasilyeva L.V."/>
            <person name="Andersen D."/>
            <person name="Vincze T."/>
            <person name="Roberts R.J."/>
        </authorList>
    </citation>
    <scope>NUCLEOTIDE SEQUENCE [LARGE SCALE GENOMIC DNA]</scope>
    <source>
        <strain evidence="13 14">U14-5</strain>
    </source>
</reference>
<dbReference type="PANTHER" id="PTHR21015:SF22">
    <property type="entry name" value="GLYCOSYLTRANSFERASE"/>
    <property type="match status" value="1"/>
</dbReference>
<dbReference type="EMBL" id="CP015583">
    <property type="protein sequence ID" value="APT57952.1"/>
    <property type="molecule type" value="Genomic_DNA"/>
</dbReference>
<dbReference type="Gene3D" id="3.40.50.2000">
    <property type="entry name" value="Glycogen Phosphorylase B"/>
    <property type="match status" value="2"/>
</dbReference>
<comment type="caution">
    <text evidence="10">Lacks conserved residue(s) required for the propagation of feature annotation.</text>
</comment>
<feature type="binding site" evidence="10">
    <location>
        <begin position="16"/>
        <end position="18"/>
    </location>
    <ligand>
        <name>UDP-N-acetyl-alpha-D-glucosamine</name>
        <dbReference type="ChEBI" id="CHEBI:57705"/>
    </ligand>
</feature>
<evidence type="ECO:0000256" key="8">
    <source>
        <dbReference type="ARBA" id="ARBA00023306"/>
    </source>
</evidence>
<keyword evidence="7 10" id="KW-0472">Membrane</keyword>
<comment type="catalytic activity">
    <reaction evidence="10">
        <text>di-trans,octa-cis-undecaprenyl diphospho-N-acetyl-alpha-D-muramoyl-L-alanyl-D-glutamyl-meso-2,6-diaminopimeloyl-D-alanyl-D-alanine + UDP-N-acetyl-alpha-D-glucosamine = di-trans,octa-cis-undecaprenyl diphospho-[N-acetyl-alpha-D-glucosaminyl-(1-&gt;4)]-N-acetyl-alpha-D-muramoyl-L-alanyl-D-glutamyl-meso-2,6-diaminopimeloyl-D-alanyl-D-alanine + UDP + H(+)</text>
        <dbReference type="Rhea" id="RHEA:31227"/>
        <dbReference type="ChEBI" id="CHEBI:15378"/>
        <dbReference type="ChEBI" id="CHEBI:57705"/>
        <dbReference type="ChEBI" id="CHEBI:58223"/>
        <dbReference type="ChEBI" id="CHEBI:61387"/>
        <dbReference type="ChEBI" id="CHEBI:61388"/>
        <dbReference type="EC" id="2.4.1.227"/>
    </reaction>
</comment>
<evidence type="ECO:0000256" key="5">
    <source>
        <dbReference type="ARBA" id="ARBA00022960"/>
    </source>
</evidence>
<dbReference type="Pfam" id="PF03033">
    <property type="entry name" value="Glyco_transf_28"/>
    <property type="match status" value="1"/>
</dbReference>
<evidence type="ECO:0000313" key="13">
    <source>
        <dbReference type="EMBL" id="APT57952.1"/>
    </source>
</evidence>
<dbReference type="CDD" id="cd03785">
    <property type="entry name" value="GT28_MurG"/>
    <property type="match status" value="1"/>
</dbReference>
<keyword evidence="8 10" id="KW-0131">Cell cycle</keyword>
<dbReference type="STRING" id="257708.RGI145_13335"/>
<comment type="pathway">
    <text evidence="10">Cell wall biogenesis; peptidoglycan biosynthesis.</text>
</comment>
<proteinExistence type="inferred from homology"/>
<evidence type="ECO:0000256" key="10">
    <source>
        <dbReference type="HAMAP-Rule" id="MF_00033"/>
    </source>
</evidence>
<dbReference type="NCBIfam" id="TIGR01133">
    <property type="entry name" value="murG"/>
    <property type="match status" value="1"/>
</dbReference>
<feature type="binding site" evidence="10">
    <location>
        <position position="305"/>
    </location>
    <ligand>
        <name>UDP-N-acetyl-alpha-D-glucosamine</name>
        <dbReference type="ChEBI" id="CHEBI:57705"/>
    </ligand>
</feature>
<evidence type="ECO:0000259" key="12">
    <source>
        <dbReference type="Pfam" id="PF04101"/>
    </source>
</evidence>
<protein>
    <recommendedName>
        <fullName evidence="10">UDP-N-acetylglucosamine--N-acetylmuramyl-(pentapeptide) pyrophosphoryl-undecaprenol N-acetylglucosamine transferase</fullName>
        <ecNumber evidence="10">2.4.1.227</ecNumber>
    </recommendedName>
    <alternativeName>
        <fullName evidence="10">Undecaprenyl-PP-MurNAc-pentapeptide-UDPGlcNAc GlcNAc transferase</fullName>
    </alternativeName>
</protein>
<evidence type="ECO:0000256" key="7">
    <source>
        <dbReference type="ARBA" id="ARBA00023136"/>
    </source>
</evidence>
<keyword evidence="5 10" id="KW-0133">Cell shape</keyword>
<dbReference type="GO" id="GO:0008360">
    <property type="term" value="P:regulation of cell shape"/>
    <property type="evidence" value="ECO:0007669"/>
    <property type="project" value="UniProtKB-KW"/>
</dbReference>
<dbReference type="SUPFAM" id="SSF53756">
    <property type="entry name" value="UDP-Glycosyltransferase/glycogen phosphorylase"/>
    <property type="match status" value="1"/>
</dbReference>
<keyword evidence="2 10" id="KW-0132">Cell division</keyword>
<dbReference type="AlphaFoldDB" id="A0A1L7AGR9"/>
<gene>
    <name evidence="10" type="primary">murG</name>
    <name evidence="13" type="ORF">RGI145_13335</name>
</gene>
<keyword evidence="1 10" id="KW-1003">Cell membrane</keyword>
<feature type="binding site" evidence="10">
    <location>
        <position position="176"/>
    </location>
    <ligand>
        <name>UDP-N-acetyl-alpha-D-glucosamine</name>
        <dbReference type="ChEBI" id="CHEBI:57705"/>
    </ligand>
</feature>
<dbReference type="Proteomes" id="UP000185494">
    <property type="component" value="Chromosome 1"/>
</dbReference>
<keyword evidence="9 10" id="KW-0961">Cell wall biogenesis/degradation</keyword>